<accession>A0A0E2H3R6</accession>
<comment type="caution">
    <text evidence="1">The sequence shown here is derived from an EMBL/GenBank/DDBJ whole genome shotgun (WGS) entry which is preliminary data.</text>
</comment>
<dbReference type="EMBL" id="AGYR01000066">
    <property type="protein sequence ID" value="ENZ07555.1"/>
    <property type="molecule type" value="Genomic_DNA"/>
</dbReference>
<evidence type="ECO:0000313" key="1">
    <source>
        <dbReference type="EMBL" id="ENZ07555.1"/>
    </source>
</evidence>
<proteinExistence type="predicted"/>
<gene>
    <name evidence="1" type="ORF">HMPREF1090_05136</name>
</gene>
<reference evidence="1 2" key="1">
    <citation type="submission" date="2013-01" db="EMBL/GenBank/DDBJ databases">
        <title>The Genome Sequence of Clostridium clostridioforme 90A8.</title>
        <authorList>
            <consortium name="The Broad Institute Genome Sequencing Platform"/>
            <person name="Earl A."/>
            <person name="Ward D."/>
            <person name="Feldgarden M."/>
            <person name="Gevers D."/>
            <person name="Courvalin P."/>
            <person name="Lambert T."/>
            <person name="Walker B."/>
            <person name="Young S.K."/>
            <person name="Zeng Q."/>
            <person name="Gargeya S."/>
            <person name="Fitzgerald M."/>
            <person name="Haas B."/>
            <person name="Abouelleil A."/>
            <person name="Alvarado L."/>
            <person name="Arachchi H.M."/>
            <person name="Berlin A.M."/>
            <person name="Chapman S.B."/>
            <person name="Dewar J."/>
            <person name="Goldberg J."/>
            <person name="Griggs A."/>
            <person name="Gujja S."/>
            <person name="Hansen M."/>
            <person name="Howarth C."/>
            <person name="Imamovic A."/>
            <person name="Larimer J."/>
            <person name="McCowan C."/>
            <person name="Murphy C."/>
            <person name="Neiman D."/>
            <person name="Pearson M."/>
            <person name="Priest M."/>
            <person name="Roberts A."/>
            <person name="Saif S."/>
            <person name="Shea T."/>
            <person name="Sisk P."/>
            <person name="Sykes S."/>
            <person name="Wortman J."/>
            <person name="Nusbaum C."/>
            <person name="Birren B."/>
        </authorList>
    </citation>
    <scope>NUCLEOTIDE SEQUENCE [LARGE SCALE GENOMIC DNA]</scope>
    <source>
        <strain evidence="1 2">90A8</strain>
    </source>
</reference>
<dbReference type="HOGENOM" id="CLU_1774148_0_0_9"/>
<name>A0A0E2H3R6_9FIRM</name>
<sequence length="146" mass="16719">MPGPGKIKEAPAAGEWSRASAFSIKLKKYIIKEQECGCLMKDGRFVEMLTAGKYSYLNMLGYEVQTVPMTGEVRTCQIPEEILMKDEKFVSRVVKAALPDECIALRFANKAYREVITKPETLYWNVFEKNEFQLIDITQPHMEDTL</sequence>
<organism evidence="1 2">
    <name type="scientific">[Clostridium] clostridioforme 90A8</name>
    <dbReference type="NCBI Taxonomy" id="999408"/>
    <lineage>
        <taxon>Bacteria</taxon>
        <taxon>Bacillati</taxon>
        <taxon>Bacillota</taxon>
        <taxon>Clostridia</taxon>
        <taxon>Lachnospirales</taxon>
        <taxon>Lachnospiraceae</taxon>
        <taxon>Enterocloster</taxon>
    </lineage>
</organism>
<protein>
    <submittedName>
        <fullName evidence="1">Uncharacterized protein</fullName>
    </submittedName>
</protein>
<dbReference type="Proteomes" id="UP000013085">
    <property type="component" value="Unassembled WGS sequence"/>
</dbReference>
<dbReference type="PATRIC" id="fig|999408.3.peg.5519"/>
<evidence type="ECO:0000313" key="2">
    <source>
        <dbReference type="Proteomes" id="UP000013085"/>
    </source>
</evidence>
<dbReference type="AlphaFoldDB" id="A0A0E2H3R6"/>